<evidence type="ECO:0000313" key="1">
    <source>
        <dbReference type="EMBL" id="MCQ5060875.1"/>
    </source>
</evidence>
<dbReference type="EMBL" id="JANGBO010000001">
    <property type="protein sequence ID" value="MCQ5060875.1"/>
    <property type="molecule type" value="Genomic_DNA"/>
</dbReference>
<comment type="caution">
    <text evidence="1">The sequence shown here is derived from an EMBL/GenBank/DDBJ whole genome shotgun (WGS) entry which is preliminary data.</text>
</comment>
<dbReference type="Proteomes" id="UP001204814">
    <property type="component" value="Unassembled WGS sequence"/>
</dbReference>
<proteinExistence type="predicted"/>
<organism evidence="1 2">
    <name type="scientific">Faecalibacillus intestinalis</name>
    <dbReference type="NCBI Taxonomy" id="1982626"/>
    <lineage>
        <taxon>Bacteria</taxon>
        <taxon>Bacillati</taxon>
        <taxon>Bacillota</taxon>
        <taxon>Erysipelotrichia</taxon>
        <taxon>Erysipelotrichales</taxon>
        <taxon>Coprobacillaceae</taxon>
        <taxon>Faecalibacillus</taxon>
    </lineage>
</organism>
<dbReference type="AlphaFoldDB" id="A0AAP2UDV5"/>
<protein>
    <submittedName>
        <fullName evidence="1">Uncharacterized protein</fullName>
    </submittedName>
</protein>
<reference evidence="1" key="1">
    <citation type="submission" date="2022-06" db="EMBL/GenBank/DDBJ databases">
        <title>Isolation of gut microbiota from human fecal samples.</title>
        <authorList>
            <person name="Pamer E.G."/>
            <person name="Barat B."/>
            <person name="Waligurski E."/>
            <person name="Medina S."/>
            <person name="Paddock L."/>
            <person name="Mostad J."/>
        </authorList>
    </citation>
    <scope>NUCLEOTIDE SEQUENCE</scope>
    <source>
        <strain evidence="1">DFI.6.24</strain>
    </source>
</reference>
<sequence length="121" mass="14196">MKKSILILFILFFTLGYYTNDYFYKTKKTQSTNIYGTYITDFTTISINHDNSYKYWYPFSSGKITKIDDNVYLLNDGNFDGYIAFFSKNHLKLISTSGDNKIEFKKDTDAETKSNNDDMEL</sequence>
<accession>A0AAP2UDV5</accession>
<name>A0AAP2UDV5_9FIRM</name>
<dbReference type="RefSeq" id="WP_117829252.1">
    <property type="nucleotide sequence ID" value="NZ_JAJDKX010000007.1"/>
</dbReference>
<evidence type="ECO:0000313" key="2">
    <source>
        <dbReference type="Proteomes" id="UP001204814"/>
    </source>
</evidence>
<gene>
    <name evidence="1" type="ORF">NE542_03365</name>
</gene>